<organism evidence="8 9">
    <name type="scientific">Colletotrichum orbiculare (strain 104-T / ATCC 96160 / CBS 514.97 / LARS 414 / MAFF 240422)</name>
    <name type="common">Cucumber anthracnose fungus</name>
    <name type="synonym">Colletotrichum lagenarium</name>
    <dbReference type="NCBI Taxonomy" id="1213857"/>
    <lineage>
        <taxon>Eukaryota</taxon>
        <taxon>Fungi</taxon>
        <taxon>Dikarya</taxon>
        <taxon>Ascomycota</taxon>
        <taxon>Pezizomycotina</taxon>
        <taxon>Sordariomycetes</taxon>
        <taxon>Hypocreomycetidae</taxon>
        <taxon>Glomerellales</taxon>
        <taxon>Glomerellaceae</taxon>
        <taxon>Colletotrichum</taxon>
        <taxon>Colletotrichum orbiculare species complex</taxon>
    </lineage>
</organism>
<dbReference type="Gene3D" id="4.10.240.10">
    <property type="entry name" value="Zn(2)-C6 fungal-type DNA-binding domain"/>
    <property type="match status" value="1"/>
</dbReference>
<feature type="region of interest" description="Disordered" evidence="6">
    <location>
        <begin position="561"/>
        <end position="582"/>
    </location>
</feature>
<dbReference type="SUPFAM" id="SSF57701">
    <property type="entry name" value="Zn2/Cys6 DNA-binding domain"/>
    <property type="match status" value="1"/>
</dbReference>
<evidence type="ECO:0000256" key="5">
    <source>
        <dbReference type="ARBA" id="ARBA00023242"/>
    </source>
</evidence>
<keyword evidence="5" id="KW-0539">Nucleus</keyword>
<dbReference type="SMART" id="SM00066">
    <property type="entry name" value="GAL4"/>
    <property type="match status" value="1"/>
</dbReference>
<evidence type="ECO:0000313" key="9">
    <source>
        <dbReference type="Proteomes" id="UP000014480"/>
    </source>
</evidence>
<dbReference type="Pfam" id="PF00172">
    <property type="entry name" value="Zn_clus"/>
    <property type="match status" value="1"/>
</dbReference>
<dbReference type="PROSITE" id="PS00463">
    <property type="entry name" value="ZN2_CY6_FUNGAL_1"/>
    <property type="match status" value="1"/>
</dbReference>
<evidence type="ECO:0000256" key="3">
    <source>
        <dbReference type="ARBA" id="ARBA00023015"/>
    </source>
</evidence>
<dbReference type="PANTHER" id="PTHR47338:SF9">
    <property type="entry name" value="ZN(II)2CYS6 TRANSCRIPTION FACTOR (EUROFUNG)"/>
    <property type="match status" value="1"/>
</dbReference>
<evidence type="ECO:0000256" key="6">
    <source>
        <dbReference type="SAM" id="MobiDB-lite"/>
    </source>
</evidence>
<proteinExistence type="predicted"/>
<protein>
    <submittedName>
        <fullName evidence="8">Transcriptional regulatory protein</fullName>
    </submittedName>
</protein>
<evidence type="ECO:0000256" key="1">
    <source>
        <dbReference type="ARBA" id="ARBA00004123"/>
    </source>
</evidence>
<feature type="region of interest" description="Disordered" evidence="6">
    <location>
        <begin position="80"/>
        <end position="106"/>
    </location>
</feature>
<reference evidence="9" key="1">
    <citation type="journal article" date="2013" name="New Phytol.">
        <title>Comparative genomic and transcriptomic analyses reveal the hemibiotrophic stage shift of Colletotrichum fungi.</title>
        <authorList>
            <person name="Gan P."/>
            <person name="Ikeda K."/>
            <person name="Irieda H."/>
            <person name="Narusaka M."/>
            <person name="O'Connell R.J."/>
            <person name="Narusaka Y."/>
            <person name="Takano Y."/>
            <person name="Kubo Y."/>
            <person name="Shirasu K."/>
        </authorList>
    </citation>
    <scope>NUCLEOTIDE SEQUENCE [LARGE SCALE GENOMIC DNA]</scope>
    <source>
        <strain evidence="9">104-T / ATCC 96160 / CBS 514.97 / LARS 414 / MAFF 240422</strain>
    </source>
</reference>
<dbReference type="GO" id="GO:0005634">
    <property type="term" value="C:nucleus"/>
    <property type="evidence" value="ECO:0007669"/>
    <property type="project" value="UniProtKB-SubCell"/>
</dbReference>
<comment type="subcellular location">
    <subcellularLocation>
        <location evidence="1">Nucleus</location>
    </subcellularLocation>
</comment>
<accession>A0A484G6V3</accession>
<keyword evidence="2" id="KW-0479">Metal-binding</keyword>
<sequence length="672" mass="75371">MDDVRYAKRARQACEPCRRKKAKCPGERPACSYCERLGQPCVYNSPGDITDTPQSRQSREMETRLSSLEGRMDRLIQQLSPDPPFQQSAESMAPTTASKLESKTMPDARREIQTTKLHSNQNDLLPHDTSPLVETGRLYLTWSHCQPITIFIQDEFLESLPSRDTDLVLMLEAIALRFPPAALTPENEHQANAKAQSARRMVMERVTEGRVELSTLQSLCLLSIFDFGSGNVTRSGLNLSIASHLAHSIPPSSNPRNDQERKLCLASIVALQNLQGCIIPSASLTHNATLASACTAPDLASAHLGQPHDRDIVTLASHFSITWRMARAYATSRVGPDSPPPWDSRSDYSMVMQAHHDIDCRASVRYRFANNRINNFSAEEIQSRRHWWMPFLFIQFVHETIPCLLNHPFLLSMRLRSFRETVPVHFMQQSFEAINRNAGWVIYFVDVLEKKGIQVSDPVLAHCVVIVATIHLQHSFVQDPVLKGKAEVGFEKCMRFLRKMADIWPAVANMVNNLSRLKDSVVVKPSPEQGDPSSHNRFSINSQLLWDLLIYDRAVRPDAGRDQSMFGPSLQSQSDTAGQAAEERAAEFDLIGSAGISAHQAMPNQAAVWAPSEEHAHEVAEEAQLDETVGEFGTSFEDMFFEGVGPFGEQANRFFDGNDYGRAIDDWLNFEP</sequence>
<keyword evidence="3" id="KW-0805">Transcription regulation</keyword>
<dbReference type="CDD" id="cd12148">
    <property type="entry name" value="fungal_TF_MHR"/>
    <property type="match status" value="1"/>
</dbReference>
<dbReference type="STRING" id="1213857.A0A484G6V3"/>
<dbReference type="InterPro" id="IPR036864">
    <property type="entry name" value="Zn2-C6_fun-type_DNA-bd_sf"/>
</dbReference>
<dbReference type="AlphaFoldDB" id="A0A484G6V3"/>
<feature type="domain" description="Zn(2)-C6 fungal-type" evidence="7">
    <location>
        <begin position="13"/>
        <end position="43"/>
    </location>
</feature>
<dbReference type="PROSITE" id="PS50048">
    <property type="entry name" value="ZN2_CY6_FUNGAL_2"/>
    <property type="match status" value="1"/>
</dbReference>
<dbReference type="CDD" id="cd00067">
    <property type="entry name" value="GAL4"/>
    <property type="match status" value="1"/>
</dbReference>
<dbReference type="GO" id="GO:0008270">
    <property type="term" value="F:zinc ion binding"/>
    <property type="evidence" value="ECO:0007669"/>
    <property type="project" value="InterPro"/>
</dbReference>
<dbReference type="GO" id="GO:0000981">
    <property type="term" value="F:DNA-binding transcription factor activity, RNA polymerase II-specific"/>
    <property type="evidence" value="ECO:0007669"/>
    <property type="project" value="InterPro"/>
</dbReference>
<evidence type="ECO:0000256" key="2">
    <source>
        <dbReference type="ARBA" id="ARBA00022723"/>
    </source>
</evidence>
<reference evidence="9" key="2">
    <citation type="journal article" date="2019" name="Mol. Plant Microbe Interact.">
        <title>Genome sequence resources for four phytopathogenic fungi from the Colletotrichum orbiculare species complex.</title>
        <authorList>
            <person name="Gan P."/>
            <person name="Tsushima A."/>
            <person name="Narusaka M."/>
            <person name="Narusaka Y."/>
            <person name="Takano Y."/>
            <person name="Kubo Y."/>
            <person name="Shirasu K."/>
        </authorList>
    </citation>
    <scope>GENOME REANNOTATION</scope>
    <source>
        <strain evidence="9">104-T / ATCC 96160 / CBS 514.97 / LARS 414 / MAFF 240422</strain>
    </source>
</reference>
<dbReference type="InterPro" id="IPR001138">
    <property type="entry name" value="Zn2Cys6_DnaBD"/>
</dbReference>
<evidence type="ECO:0000256" key="4">
    <source>
        <dbReference type="ARBA" id="ARBA00023163"/>
    </source>
</evidence>
<feature type="compositionally biased region" description="Polar residues" evidence="6">
    <location>
        <begin position="80"/>
        <end position="99"/>
    </location>
</feature>
<keyword evidence="9" id="KW-1185">Reference proteome</keyword>
<evidence type="ECO:0000313" key="8">
    <source>
        <dbReference type="EMBL" id="TDZ25630.1"/>
    </source>
</evidence>
<dbReference type="InterPro" id="IPR050815">
    <property type="entry name" value="TF_fung"/>
</dbReference>
<dbReference type="EMBL" id="AMCV02000001">
    <property type="protein sequence ID" value="TDZ25630.1"/>
    <property type="molecule type" value="Genomic_DNA"/>
</dbReference>
<gene>
    <name evidence="8" type="ORF">Cob_v001467</name>
</gene>
<dbReference type="OrthoDB" id="2219495at2759"/>
<keyword evidence="4" id="KW-0804">Transcription</keyword>
<comment type="caution">
    <text evidence="8">The sequence shown here is derived from an EMBL/GenBank/DDBJ whole genome shotgun (WGS) entry which is preliminary data.</text>
</comment>
<dbReference type="Proteomes" id="UP000014480">
    <property type="component" value="Unassembled WGS sequence"/>
</dbReference>
<dbReference type="PANTHER" id="PTHR47338">
    <property type="entry name" value="ZN(II)2CYS6 TRANSCRIPTION FACTOR (EUROFUNG)-RELATED"/>
    <property type="match status" value="1"/>
</dbReference>
<evidence type="ECO:0000259" key="7">
    <source>
        <dbReference type="PROSITE" id="PS50048"/>
    </source>
</evidence>
<name>A0A484G6V3_COLOR</name>